<organism evidence="4 5">
    <name type="scientific">Streptomyces uncialis</name>
    <dbReference type="NCBI Taxonomy" id="1048205"/>
    <lineage>
        <taxon>Bacteria</taxon>
        <taxon>Bacillati</taxon>
        <taxon>Actinomycetota</taxon>
        <taxon>Actinomycetes</taxon>
        <taxon>Kitasatosporales</taxon>
        <taxon>Streptomycetaceae</taxon>
        <taxon>Streptomyces</taxon>
    </lineage>
</organism>
<keyword evidence="2" id="KW-0472">Membrane</keyword>
<keyword evidence="5" id="KW-1185">Reference proteome</keyword>
<evidence type="ECO:0000256" key="1">
    <source>
        <dbReference type="SAM" id="MobiDB-lite"/>
    </source>
</evidence>
<feature type="region of interest" description="Disordered" evidence="1">
    <location>
        <begin position="1"/>
        <end position="22"/>
    </location>
</feature>
<dbReference type="STRING" id="1048205.AB852_21885"/>
<evidence type="ECO:0000313" key="5">
    <source>
        <dbReference type="Proteomes" id="UP000186455"/>
    </source>
</evidence>
<feature type="transmembrane region" description="Helical" evidence="2">
    <location>
        <begin position="96"/>
        <end position="115"/>
    </location>
</feature>
<dbReference type="Pfam" id="PF23636">
    <property type="entry name" value="DUF7144"/>
    <property type="match status" value="1"/>
</dbReference>
<dbReference type="RefSeq" id="WP_073791409.1">
    <property type="nucleotide sequence ID" value="NZ_CP108638.1"/>
</dbReference>
<feature type="transmembrane region" description="Helical" evidence="2">
    <location>
        <begin position="72"/>
        <end position="91"/>
    </location>
</feature>
<feature type="compositionally biased region" description="Pro residues" evidence="1">
    <location>
        <begin position="1"/>
        <end position="10"/>
    </location>
</feature>
<dbReference type="GeneID" id="96795460"/>
<reference evidence="4 5" key="1">
    <citation type="submission" date="2015-06" db="EMBL/GenBank/DDBJ databases">
        <title>Cloning and characterization of the uncialamcin biosynthetic gene cluster.</title>
        <authorList>
            <person name="Yan X."/>
            <person name="Huang T."/>
            <person name="Ge H."/>
            <person name="Shen B."/>
        </authorList>
    </citation>
    <scope>NUCLEOTIDE SEQUENCE [LARGE SCALE GENOMIC DNA]</scope>
    <source>
        <strain evidence="4 5">DCA2648</strain>
    </source>
</reference>
<name>A0A1Q4V5V2_9ACTN</name>
<sequence>MSSTTPPPAGTPRTDRPDHRRDSWITGGTVFAGVLMIVSGVLSVLNGIAALAKDDVYARVGDYVFGFSLTSWGWIHIVLGVLVAIVGYGILKGADWARATGVGLAALSVVLNFMWLPYLPLWALISIAIGIFVIWALCSGAGREERVL</sequence>
<feature type="compositionally biased region" description="Basic and acidic residues" evidence="1">
    <location>
        <begin position="13"/>
        <end position="22"/>
    </location>
</feature>
<proteinExistence type="predicted"/>
<feature type="transmembrane region" description="Helical" evidence="2">
    <location>
        <begin position="30"/>
        <end position="52"/>
    </location>
</feature>
<feature type="transmembrane region" description="Helical" evidence="2">
    <location>
        <begin position="121"/>
        <end position="142"/>
    </location>
</feature>
<evidence type="ECO:0000256" key="2">
    <source>
        <dbReference type="SAM" id="Phobius"/>
    </source>
</evidence>
<protein>
    <submittedName>
        <fullName evidence="4">Membrane protein</fullName>
    </submittedName>
</protein>
<accession>A0A1Q4V5V2</accession>
<evidence type="ECO:0000313" key="4">
    <source>
        <dbReference type="EMBL" id="OKH93110.1"/>
    </source>
</evidence>
<evidence type="ECO:0000259" key="3">
    <source>
        <dbReference type="Pfam" id="PF23636"/>
    </source>
</evidence>
<keyword evidence="2" id="KW-1133">Transmembrane helix</keyword>
<dbReference type="EMBL" id="LFBV01000005">
    <property type="protein sequence ID" value="OKH93110.1"/>
    <property type="molecule type" value="Genomic_DNA"/>
</dbReference>
<keyword evidence="2" id="KW-0812">Transmembrane</keyword>
<comment type="caution">
    <text evidence="4">The sequence shown here is derived from an EMBL/GenBank/DDBJ whole genome shotgun (WGS) entry which is preliminary data.</text>
</comment>
<dbReference type="Proteomes" id="UP000186455">
    <property type="component" value="Unassembled WGS sequence"/>
</dbReference>
<feature type="domain" description="DUF7144" evidence="3">
    <location>
        <begin position="29"/>
        <end position="139"/>
    </location>
</feature>
<gene>
    <name evidence="4" type="ORF">AB852_21885</name>
</gene>
<dbReference type="InterPro" id="IPR055568">
    <property type="entry name" value="DUF7144"/>
</dbReference>
<dbReference type="AlphaFoldDB" id="A0A1Q4V5V2"/>